<dbReference type="EMBL" id="NHYE01001292">
    <property type="protein sequence ID" value="PPQ97093.1"/>
    <property type="molecule type" value="Genomic_DNA"/>
</dbReference>
<accession>A0A409Y296</accession>
<dbReference type="AlphaFoldDB" id="A0A409Y296"/>
<evidence type="ECO:0000313" key="2">
    <source>
        <dbReference type="EMBL" id="PPQ97093.1"/>
    </source>
</evidence>
<proteinExistence type="predicted"/>
<gene>
    <name evidence="2" type="ORF">CVT26_001021</name>
</gene>
<dbReference type="Proteomes" id="UP000284706">
    <property type="component" value="Unassembled WGS sequence"/>
</dbReference>
<evidence type="ECO:0000313" key="3">
    <source>
        <dbReference type="Proteomes" id="UP000284706"/>
    </source>
</evidence>
<dbReference type="InParanoid" id="A0A409Y296"/>
<comment type="caution">
    <text evidence="2">The sequence shown here is derived from an EMBL/GenBank/DDBJ whole genome shotgun (WGS) entry which is preliminary data.</text>
</comment>
<reference evidence="2 3" key="1">
    <citation type="journal article" date="2018" name="Evol. Lett.">
        <title>Horizontal gene cluster transfer increased hallucinogenic mushroom diversity.</title>
        <authorList>
            <person name="Reynolds H.T."/>
            <person name="Vijayakumar V."/>
            <person name="Gluck-Thaler E."/>
            <person name="Korotkin H.B."/>
            <person name="Matheny P.B."/>
            <person name="Slot J.C."/>
        </authorList>
    </citation>
    <scope>NUCLEOTIDE SEQUENCE [LARGE SCALE GENOMIC DNA]</scope>
    <source>
        <strain evidence="2 3">SRW20</strain>
    </source>
</reference>
<dbReference type="OrthoDB" id="3187773at2759"/>
<keyword evidence="3" id="KW-1185">Reference proteome</keyword>
<name>A0A409Y296_9AGAR</name>
<protein>
    <submittedName>
        <fullName evidence="2">Uncharacterized protein</fullName>
    </submittedName>
</protein>
<feature type="region of interest" description="Disordered" evidence="1">
    <location>
        <begin position="1"/>
        <end position="32"/>
    </location>
</feature>
<organism evidence="2 3">
    <name type="scientific">Gymnopilus dilepis</name>
    <dbReference type="NCBI Taxonomy" id="231916"/>
    <lineage>
        <taxon>Eukaryota</taxon>
        <taxon>Fungi</taxon>
        <taxon>Dikarya</taxon>
        <taxon>Basidiomycota</taxon>
        <taxon>Agaricomycotina</taxon>
        <taxon>Agaricomycetes</taxon>
        <taxon>Agaricomycetidae</taxon>
        <taxon>Agaricales</taxon>
        <taxon>Agaricineae</taxon>
        <taxon>Hymenogastraceae</taxon>
        <taxon>Gymnopilus</taxon>
    </lineage>
</organism>
<evidence type="ECO:0000256" key="1">
    <source>
        <dbReference type="SAM" id="MobiDB-lite"/>
    </source>
</evidence>
<sequence length="227" mass="25674">MLRGNPIRSSMAYPQLQDPSQETMTDADPDQEAVGGLTLEGDVRLPKRASNLVQLAHVLDIPDPEELIRRFLYDQLHPNSEICGMDMQIQGRPIVSPTMQIHLFRSAAAVYHAPSDLSGVGGMHREHIRATRSWHGGLHRYDCVFVERELEEEGFRALGMAQVRVLFSFEYNNVPYSCPFVKWFETYGDTPCSDTGFWRVKPDFTAHGQRMCSILRAAHHIGVFGTT</sequence>